<evidence type="ECO:0000259" key="2">
    <source>
        <dbReference type="Pfam" id="PF00266"/>
    </source>
</evidence>
<dbReference type="STRING" id="572036.SAMN05661099_1486"/>
<dbReference type="RefSeq" id="WP_079701957.1">
    <property type="nucleotide sequence ID" value="NZ_FUYR01000001.1"/>
</dbReference>
<sequence length="421" mass="46283">MIKNSFDIEGIRSQFPSLKRNINGNQAIYLDSPGGTQTPQRVIDKMVDYMINHNANSGGVFATTVETDSMILETRKSFADFFNCSPEEISFGENSTTLNFKLSQAIARDLKAGDEIIITDIDHDANRSPWEILAERGVIVQSVRVNTETLTIDLEDYKRKLTQKTKVVAFNYGSNAVGTISDAKTIIDLAKTVKAITVVDAVHFALHGVLDVKELDADFVFCSAYKFFGPHIGVLYSKSERMNVLKTLKVSAQKNYAPDKFETGTLNHEAIAGAAEAIEFIADIGRKHPEHILTPDSVASQRRNNIISGMRALEAYEIPLAEYFKDELKKIKGLGLFSPPKGHLCTSTISFRLEDLHPLDVAKSLAEKGIFVWAGGFYAVGLMRALGLSESGGLVRIGLAPYNTKDEIDRTLSVVKVIAGS</sequence>
<keyword evidence="1" id="KW-0663">Pyridoxal phosphate</keyword>
<dbReference type="InterPro" id="IPR011340">
    <property type="entry name" value="Cys_dSase-rel"/>
</dbReference>
<dbReference type="NCBIfam" id="TIGR01976">
    <property type="entry name" value="am_tr_V_VC1184"/>
    <property type="match status" value="1"/>
</dbReference>
<accession>A0A1T5BCU4</accession>
<keyword evidence="4" id="KW-1185">Reference proteome</keyword>
<dbReference type="PANTHER" id="PTHR43586">
    <property type="entry name" value="CYSTEINE DESULFURASE"/>
    <property type="match status" value="1"/>
</dbReference>
<feature type="domain" description="Aminotransferase class V" evidence="2">
    <location>
        <begin position="28"/>
        <end position="288"/>
    </location>
</feature>
<proteinExistence type="predicted"/>
<feature type="domain" description="Aminotransferase class V" evidence="2">
    <location>
        <begin position="309"/>
        <end position="410"/>
    </location>
</feature>
<dbReference type="AlphaFoldDB" id="A0A1T5BCU4"/>
<dbReference type="Gene3D" id="3.40.640.10">
    <property type="entry name" value="Type I PLP-dependent aspartate aminotransferase-like (Major domain)"/>
    <property type="match status" value="1"/>
</dbReference>
<evidence type="ECO:0000313" key="4">
    <source>
        <dbReference type="Proteomes" id="UP000189981"/>
    </source>
</evidence>
<evidence type="ECO:0000256" key="1">
    <source>
        <dbReference type="ARBA" id="ARBA00022898"/>
    </source>
</evidence>
<dbReference type="InterPro" id="IPR015422">
    <property type="entry name" value="PyrdxlP-dep_Trfase_small"/>
</dbReference>
<reference evidence="4" key="1">
    <citation type="submission" date="2017-02" db="EMBL/GenBank/DDBJ databases">
        <authorList>
            <person name="Varghese N."/>
            <person name="Submissions S."/>
        </authorList>
    </citation>
    <scope>NUCLEOTIDE SEQUENCE [LARGE SCALE GENOMIC DNA]</scope>
    <source>
        <strain evidence="4">DSM 22385</strain>
    </source>
</reference>
<dbReference type="Proteomes" id="UP000189981">
    <property type="component" value="Unassembled WGS sequence"/>
</dbReference>
<evidence type="ECO:0000313" key="3">
    <source>
        <dbReference type="EMBL" id="SKB44839.1"/>
    </source>
</evidence>
<dbReference type="Pfam" id="PF00266">
    <property type="entry name" value="Aminotran_5"/>
    <property type="match status" value="2"/>
</dbReference>
<protein>
    <submittedName>
        <fullName evidence="3">Cysteine desulfurase family protein, VC1184 subfamily</fullName>
    </submittedName>
</protein>
<name>A0A1T5BCU4_9SPHI</name>
<dbReference type="EMBL" id="FUYR01000001">
    <property type="protein sequence ID" value="SKB44839.1"/>
    <property type="molecule type" value="Genomic_DNA"/>
</dbReference>
<dbReference type="PANTHER" id="PTHR43586:SF21">
    <property type="entry name" value="PYRIDOXAL PHOSPHATE (PLP)-DEPENDENT ASPARTATE AMINOTRANSFERASE SUPERFAMILY"/>
    <property type="match status" value="1"/>
</dbReference>
<dbReference type="InterPro" id="IPR000192">
    <property type="entry name" value="Aminotrans_V_dom"/>
</dbReference>
<dbReference type="OrthoDB" id="9804366at2"/>
<dbReference type="Gene3D" id="3.90.1150.10">
    <property type="entry name" value="Aspartate Aminotransferase, domain 1"/>
    <property type="match status" value="1"/>
</dbReference>
<dbReference type="InterPro" id="IPR015421">
    <property type="entry name" value="PyrdxlP-dep_Trfase_major"/>
</dbReference>
<dbReference type="InterPro" id="IPR015424">
    <property type="entry name" value="PyrdxlP-dep_Trfase"/>
</dbReference>
<dbReference type="SUPFAM" id="SSF53383">
    <property type="entry name" value="PLP-dependent transferases"/>
    <property type="match status" value="1"/>
</dbReference>
<gene>
    <name evidence="3" type="ORF">SAMN05661099_1486</name>
</gene>
<organism evidence="3 4">
    <name type="scientific">Daejeonella lutea</name>
    <dbReference type="NCBI Taxonomy" id="572036"/>
    <lineage>
        <taxon>Bacteria</taxon>
        <taxon>Pseudomonadati</taxon>
        <taxon>Bacteroidota</taxon>
        <taxon>Sphingobacteriia</taxon>
        <taxon>Sphingobacteriales</taxon>
        <taxon>Sphingobacteriaceae</taxon>
        <taxon>Daejeonella</taxon>
    </lineage>
</organism>